<name>A0A1I4YAW5_9CLOT</name>
<evidence type="ECO:0000313" key="2">
    <source>
        <dbReference type="EMBL" id="SFN35214.1"/>
    </source>
</evidence>
<dbReference type="RefSeq" id="WP_177213440.1">
    <property type="nucleotide sequence ID" value="NZ_FOVK01000001.1"/>
</dbReference>
<feature type="transmembrane region" description="Helical" evidence="1">
    <location>
        <begin position="28"/>
        <end position="47"/>
    </location>
</feature>
<feature type="transmembrane region" description="Helical" evidence="1">
    <location>
        <begin position="5"/>
        <end position="22"/>
    </location>
</feature>
<keyword evidence="3" id="KW-1185">Reference proteome</keyword>
<organism evidence="2 3">
    <name type="scientific">Proteiniclasticum ruminis</name>
    <dbReference type="NCBI Taxonomy" id="398199"/>
    <lineage>
        <taxon>Bacteria</taxon>
        <taxon>Bacillati</taxon>
        <taxon>Bacillota</taxon>
        <taxon>Clostridia</taxon>
        <taxon>Eubacteriales</taxon>
        <taxon>Clostridiaceae</taxon>
        <taxon>Proteiniclasticum</taxon>
    </lineage>
</organism>
<protein>
    <submittedName>
        <fullName evidence="2">Uncharacterized protein</fullName>
    </submittedName>
</protein>
<keyword evidence="1" id="KW-1133">Transmembrane helix</keyword>
<dbReference type="EMBL" id="FOVK01000001">
    <property type="protein sequence ID" value="SFN35214.1"/>
    <property type="molecule type" value="Genomic_DNA"/>
</dbReference>
<accession>A0A1I4YAW5</accession>
<gene>
    <name evidence="2" type="ORF">SAMN04488695_101495</name>
</gene>
<evidence type="ECO:0000256" key="1">
    <source>
        <dbReference type="SAM" id="Phobius"/>
    </source>
</evidence>
<reference evidence="2 3" key="1">
    <citation type="submission" date="2016-10" db="EMBL/GenBank/DDBJ databases">
        <authorList>
            <person name="de Groot N.N."/>
        </authorList>
    </citation>
    <scope>NUCLEOTIDE SEQUENCE [LARGE SCALE GENOMIC DNA]</scope>
    <source>
        <strain evidence="2 3">ML2</strain>
    </source>
</reference>
<sequence>MKQRTLGIVLLFLAVVLFYYFVFTNDTFLIFAIMLIMILWLQLSGGWKPKRKSKKK</sequence>
<evidence type="ECO:0000313" key="3">
    <source>
        <dbReference type="Proteomes" id="UP000181899"/>
    </source>
</evidence>
<keyword evidence="1" id="KW-0812">Transmembrane</keyword>
<dbReference type="STRING" id="398199.SAMN05421804_10167"/>
<dbReference type="Proteomes" id="UP000181899">
    <property type="component" value="Unassembled WGS sequence"/>
</dbReference>
<dbReference type="AlphaFoldDB" id="A0A1I4YAW5"/>
<proteinExistence type="predicted"/>
<keyword evidence="1" id="KW-0472">Membrane</keyword>